<organism evidence="1">
    <name type="scientific">marine sediment metagenome</name>
    <dbReference type="NCBI Taxonomy" id="412755"/>
    <lineage>
        <taxon>unclassified sequences</taxon>
        <taxon>metagenomes</taxon>
        <taxon>ecological metagenomes</taxon>
    </lineage>
</organism>
<evidence type="ECO:0000313" key="1">
    <source>
        <dbReference type="EMBL" id="KKK82885.1"/>
    </source>
</evidence>
<dbReference type="AlphaFoldDB" id="A0A0F8ZAF1"/>
<proteinExistence type="predicted"/>
<comment type="caution">
    <text evidence="1">The sequence shown here is derived from an EMBL/GenBank/DDBJ whole genome shotgun (WGS) entry which is preliminary data.</text>
</comment>
<protein>
    <submittedName>
        <fullName evidence="1">Uncharacterized protein</fullName>
    </submittedName>
</protein>
<dbReference type="EMBL" id="LAZR01052468">
    <property type="protein sequence ID" value="KKK82885.1"/>
    <property type="molecule type" value="Genomic_DNA"/>
</dbReference>
<sequence length="50" mass="5585">MSDFAIRFAVIDAASVTHRLVRNPNYSGHLCAVPNCRVVPVVERAMKPKF</sequence>
<reference evidence="1" key="1">
    <citation type="journal article" date="2015" name="Nature">
        <title>Complex archaea that bridge the gap between prokaryotes and eukaryotes.</title>
        <authorList>
            <person name="Spang A."/>
            <person name="Saw J.H."/>
            <person name="Jorgensen S.L."/>
            <person name="Zaremba-Niedzwiedzka K."/>
            <person name="Martijn J."/>
            <person name="Lind A.E."/>
            <person name="van Eijk R."/>
            <person name="Schleper C."/>
            <person name="Guy L."/>
            <person name="Ettema T.J."/>
        </authorList>
    </citation>
    <scope>NUCLEOTIDE SEQUENCE</scope>
</reference>
<gene>
    <name evidence="1" type="ORF">LCGC14_2798900</name>
</gene>
<accession>A0A0F8ZAF1</accession>
<feature type="non-terminal residue" evidence="1">
    <location>
        <position position="50"/>
    </location>
</feature>
<name>A0A0F8ZAF1_9ZZZZ</name>